<name>A0A3N1D783_9ACTN</name>
<keyword evidence="1" id="KW-0472">Membrane</keyword>
<dbReference type="InterPro" id="IPR014509">
    <property type="entry name" value="YjdF-like"/>
</dbReference>
<proteinExistence type="predicted"/>
<evidence type="ECO:0000313" key="2">
    <source>
        <dbReference type="EMBL" id="ROO89380.1"/>
    </source>
</evidence>
<reference evidence="2 3" key="1">
    <citation type="submission" date="2018-11" db="EMBL/GenBank/DDBJ databases">
        <title>Sequencing the genomes of 1000 actinobacteria strains.</title>
        <authorList>
            <person name="Klenk H.-P."/>
        </authorList>
    </citation>
    <scope>NUCLEOTIDE SEQUENCE [LARGE SCALE GENOMIC DNA]</scope>
    <source>
        <strain evidence="2 3">DSM 44254</strain>
    </source>
</reference>
<keyword evidence="3" id="KW-1185">Reference proteome</keyword>
<evidence type="ECO:0000256" key="1">
    <source>
        <dbReference type="SAM" id="Phobius"/>
    </source>
</evidence>
<dbReference type="RefSeq" id="WP_148086193.1">
    <property type="nucleotide sequence ID" value="NZ_RJKE01000001.1"/>
</dbReference>
<feature type="transmembrane region" description="Helical" evidence="1">
    <location>
        <begin position="128"/>
        <end position="150"/>
    </location>
</feature>
<dbReference type="AlphaFoldDB" id="A0A3N1D783"/>
<sequence length="196" mass="21270">MRGWRVVSVGLKVALVILLGMAVAFPEWERFADKAMGARAVAYPLAALLVPAVWWVRKALRKAGPFPWDVDALLTAPFVIDVAGNAADLYDSVSWFDDFCHFFNWVLLVSAAGVALRRASLDLPRWTHVLLCAGIGAIAAIGWEIAEYGAFILDTPESVGIYRDTLGDEALGTLGALCAGLITAWIPRREPEQTSA</sequence>
<gene>
    <name evidence="2" type="ORF">EDD29_7070</name>
</gene>
<protein>
    <submittedName>
        <fullName evidence="2">Uncharacterized protein</fullName>
    </submittedName>
</protein>
<keyword evidence="1" id="KW-1133">Transmembrane helix</keyword>
<organism evidence="2 3">
    <name type="scientific">Actinocorallia herbida</name>
    <dbReference type="NCBI Taxonomy" id="58109"/>
    <lineage>
        <taxon>Bacteria</taxon>
        <taxon>Bacillati</taxon>
        <taxon>Actinomycetota</taxon>
        <taxon>Actinomycetes</taxon>
        <taxon>Streptosporangiales</taxon>
        <taxon>Thermomonosporaceae</taxon>
        <taxon>Actinocorallia</taxon>
    </lineage>
</organism>
<dbReference type="Pfam" id="PF09997">
    <property type="entry name" value="DUF2238"/>
    <property type="match status" value="1"/>
</dbReference>
<comment type="caution">
    <text evidence="2">The sequence shown here is derived from an EMBL/GenBank/DDBJ whole genome shotgun (WGS) entry which is preliminary data.</text>
</comment>
<dbReference type="OrthoDB" id="5179615at2"/>
<feature type="transmembrane region" description="Helical" evidence="1">
    <location>
        <begin position="170"/>
        <end position="187"/>
    </location>
</feature>
<accession>A0A3N1D783</accession>
<dbReference type="Proteomes" id="UP000272400">
    <property type="component" value="Unassembled WGS sequence"/>
</dbReference>
<dbReference type="EMBL" id="RJKE01000001">
    <property type="protein sequence ID" value="ROO89380.1"/>
    <property type="molecule type" value="Genomic_DNA"/>
</dbReference>
<evidence type="ECO:0000313" key="3">
    <source>
        <dbReference type="Proteomes" id="UP000272400"/>
    </source>
</evidence>
<keyword evidence="1" id="KW-0812">Transmembrane</keyword>
<feature type="transmembrane region" description="Helical" evidence="1">
    <location>
        <begin position="40"/>
        <end position="56"/>
    </location>
</feature>